<sequence>MDFKDRLYNVYVSSEQGGGKVLDQLQNGTSLFSGNAPYITQLIKRHIPADRSVRIMDLGCGHGAHLYFLKQCGYQNLVGVDTSAEQVELAHRLGVEEVQLGNIEDFLSDDKESADVVLLIDILEHLPLTFVFELLDSIFVKLNKGGRLIIHVPNAEGLYGMRIRYGDLTHEQAFTPTSMRQLLKTVGFSTVAYSEDKPVVHGVTSLIRRLLWGVLTAPHRLLLMAETGHTEFVLSQNMLVVAQKA</sequence>
<dbReference type="SUPFAM" id="SSF53335">
    <property type="entry name" value="S-adenosyl-L-methionine-dependent methyltransferases"/>
    <property type="match status" value="1"/>
</dbReference>
<proteinExistence type="predicted"/>
<protein>
    <recommendedName>
        <fullName evidence="3">Class I SAM-dependent methyltransferase</fullName>
    </recommendedName>
</protein>
<dbReference type="RefSeq" id="WP_188810370.1">
    <property type="nucleotide sequence ID" value="NZ_BMHT01000001.1"/>
</dbReference>
<gene>
    <name evidence="1" type="ORF">GCM10011383_03770</name>
</gene>
<dbReference type="Gene3D" id="3.40.50.150">
    <property type="entry name" value="Vaccinia Virus protein VP39"/>
    <property type="match status" value="1"/>
</dbReference>
<reference evidence="2" key="1">
    <citation type="journal article" date="2019" name="Int. J. Syst. Evol. Microbiol.">
        <title>The Global Catalogue of Microorganisms (GCM) 10K type strain sequencing project: providing services to taxonomists for standard genome sequencing and annotation.</title>
        <authorList>
            <consortium name="The Broad Institute Genomics Platform"/>
            <consortium name="The Broad Institute Genome Sequencing Center for Infectious Disease"/>
            <person name="Wu L."/>
            <person name="Ma J."/>
        </authorList>
    </citation>
    <scope>NUCLEOTIDE SEQUENCE [LARGE SCALE GENOMIC DNA]</scope>
    <source>
        <strain evidence="2">CGMCC 1.15197</strain>
    </source>
</reference>
<dbReference type="EMBL" id="BMHT01000001">
    <property type="protein sequence ID" value="GGE96285.1"/>
    <property type="molecule type" value="Genomic_DNA"/>
</dbReference>
<name>A0ABQ1TLC2_9BACT</name>
<dbReference type="Pfam" id="PF13489">
    <property type="entry name" value="Methyltransf_23"/>
    <property type="match status" value="1"/>
</dbReference>
<organism evidence="1 2">
    <name type="scientific">Hymenobacter cavernae</name>
    <dbReference type="NCBI Taxonomy" id="2044852"/>
    <lineage>
        <taxon>Bacteria</taxon>
        <taxon>Pseudomonadati</taxon>
        <taxon>Bacteroidota</taxon>
        <taxon>Cytophagia</taxon>
        <taxon>Cytophagales</taxon>
        <taxon>Hymenobacteraceae</taxon>
        <taxon>Hymenobacter</taxon>
    </lineage>
</organism>
<dbReference type="Proteomes" id="UP000632273">
    <property type="component" value="Unassembled WGS sequence"/>
</dbReference>
<evidence type="ECO:0008006" key="3">
    <source>
        <dbReference type="Google" id="ProtNLM"/>
    </source>
</evidence>
<evidence type="ECO:0000313" key="1">
    <source>
        <dbReference type="EMBL" id="GGE96285.1"/>
    </source>
</evidence>
<accession>A0ABQ1TLC2</accession>
<dbReference type="InterPro" id="IPR029063">
    <property type="entry name" value="SAM-dependent_MTases_sf"/>
</dbReference>
<dbReference type="PANTHER" id="PTHR43861">
    <property type="entry name" value="TRANS-ACONITATE 2-METHYLTRANSFERASE-RELATED"/>
    <property type="match status" value="1"/>
</dbReference>
<evidence type="ECO:0000313" key="2">
    <source>
        <dbReference type="Proteomes" id="UP000632273"/>
    </source>
</evidence>
<dbReference type="CDD" id="cd02440">
    <property type="entry name" value="AdoMet_MTases"/>
    <property type="match status" value="1"/>
</dbReference>
<comment type="caution">
    <text evidence="1">The sequence shown here is derived from an EMBL/GenBank/DDBJ whole genome shotgun (WGS) entry which is preliminary data.</text>
</comment>
<keyword evidence="2" id="KW-1185">Reference proteome</keyword>